<dbReference type="GeneID" id="106608962"/>
<keyword evidence="3" id="KW-1185">Reference proteome</keyword>
<dbReference type="RefSeq" id="XP_045577789.1">
    <property type="nucleotide sequence ID" value="XM_045721833.1"/>
</dbReference>
<dbReference type="Proteomes" id="UP001652741">
    <property type="component" value="Chromosome ssa07"/>
</dbReference>
<feature type="compositionally biased region" description="Basic and acidic residues" evidence="2">
    <location>
        <begin position="454"/>
        <end position="466"/>
    </location>
</feature>
<evidence type="ECO:0000313" key="4">
    <source>
        <dbReference type="RefSeq" id="XP_045577789.1"/>
    </source>
</evidence>
<dbReference type="PANTHER" id="PTHR14469">
    <property type="entry name" value="SARCOMA ANTIGEN NY-SAR-23"/>
    <property type="match status" value="1"/>
</dbReference>
<accession>A0ABM3F3A3</accession>
<dbReference type="InterPro" id="IPR036514">
    <property type="entry name" value="SGNH_hydro_sf"/>
</dbReference>
<dbReference type="PANTHER" id="PTHR14469:SF0">
    <property type="entry name" value="FAMILY WITH SEQUENCE SIMILARITY 113"/>
    <property type="match status" value="1"/>
</dbReference>
<gene>
    <name evidence="4" type="primary">fam113</name>
</gene>
<organism evidence="3 4">
    <name type="scientific">Salmo salar</name>
    <name type="common">Atlantic salmon</name>
    <dbReference type="NCBI Taxonomy" id="8030"/>
    <lineage>
        <taxon>Eukaryota</taxon>
        <taxon>Metazoa</taxon>
        <taxon>Chordata</taxon>
        <taxon>Craniata</taxon>
        <taxon>Vertebrata</taxon>
        <taxon>Euteleostomi</taxon>
        <taxon>Actinopterygii</taxon>
        <taxon>Neopterygii</taxon>
        <taxon>Teleostei</taxon>
        <taxon>Protacanthopterygii</taxon>
        <taxon>Salmoniformes</taxon>
        <taxon>Salmonidae</taxon>
        <taxon>Salmoninae</taxon>
        <taxon>Salmo</taxon>
    </lineage>
</organism>
<evidence type="ECO:0000313" key="3">
    <source>
        <dbReference type="Proteomes" id="UP001652741"/>
    </source>
</evidence>
<proteinExistence type="inferred from homology"/>
<protein>
    <submittedName>
        <fullName evidence="4">PC-esterase domain-containing protein 1A isoform X1</fullName>
    </submittedName>
</protein>
<evidence type="ECO:0000256" key="2">
    <source>
        <dbReference type="SAM" id="MobiDB-lite"/>
    </source>
</evidence>
<sequence>MSMNTPLTIIATLSSETLLSNQCSHNFKSTSDRHSYKYWEPNLYFNEQRGNMKAVSQQQARQLLHNKFVVVLGDSIQRSVYKDIVLLLQKDKYLSLAQLKTKLCFQCVLKKTKYRSMIDLIIPGLKWLLASSPSQSTPSPPPHQGEMSFEQDILVEGGRLGQMTNGTEYREVRQFRSDHHLVRFYFLTRIYSRYMQSILRDFEDGLKPDVVIVNSCLWDVSRYNPKWHVEYQENLHKLFDKMNSILPPECLVMWNMTMPLGKRIVGGFFVPEIEHRGPTLCYDVIQANFYSSKMAVAYGLDVLDLHFQFRFSLEHRMKDGVHWNSVAHRRITTLLLQHAAEAWGVVLHCPATTVGHIDHSEQQQQLKAYTKTMTKNTVCVIPSLLDTWHYPPEPHFRRPDPRMMNPGHCSVAWATEGFGHYDGYEPQANYFTPNSAALGWHPAEDSGLEPYRPASDEPYRPASDEPYRPLEGKYSSCGEQFYGDDLPVHPKFGAGYFSFKENQANRPSLVNRQPTAPVHHRHTQVVYRHPPVNRHSLDNGCRENNGMVRNTTGHYRPVQHNKAYHPRPSVPLRPENQYVMRKKQPKKHYAPYTCQRY</sequence>
<reference evidence="4" key="1">
    <citation type="submission" date="2025-08" db="UniProtKB">
        <authorList>
            <consortium name="RefSeq"/>
        </authorList>
    </citation>
    <scope>IDENTIFICATION</scope>
</reference>
<comment type="similarity">
    <text evidence="1">Belongs to the PC-esterase family.</text>
</comment>
<name>A0ABM3F3A3_SALSA</name>
<feature type="region of interest" description="Disordered" evidence="2">
    <location>
        <begin position="447"/>
        <end position="466"/>
    </location>
</feature>
<dbReference type="SUPFAM" id="SSF52266">
    <property type="entry name" value="SGNH hydrolase"/>
    <property type="match status" value="1"/>
</dbReference>
<dbReference type="Gene3D" id="3.40.50.1110">
    <property type="entry name" value="SGNH hydrolase"/>
    <property type="match status" value="1"/>
</dbReference>
<evidence type="ECO:0000256" key="1">
    <source>
        <dbReference type="ARBA" id="ARBA00037957"/>
    </source>
</evidence>